<dbReference type="GO" id="GO:0046655">
    <property type="term" value="P:folic acid metabolic process"/>
    <property type="evidence" value="ECO:0007669"/>
    <property type="project" value="TreeGrafter"/>
</dbReference>
<feature type="domain" description="DHFR" evidence="6">
    <location>
        <begin position="7"/>
        <end position="186"/>
    </location>
</feature>
<sequence length="186" mass="20736">MKSKLMKVQIVFAHAMSKSPHAPFGNQNELPWKFNSEDLSHFKNVTMNSVLVMGSKTFESLPGKLPFRPHIVVSSRAEATAKDGSRPDVYCSYEDFGQLITNIENVYHIEGFDTISVIGGPSVIESALPFADCIYKTTIAEKIEAYDVTIDLTKITMLFPHSERQNIIECTNGSTIFIDKLTKGDL</sequence>
<evidence type="ECO:0000256" key="4">
    <source>
        <dbReference type="ARBA" id="ARBA00022857"/>
    </source>
</evidence>
<dbReference type="SUPFAM" id="SSF53597">
    <property type="entry name" value="Dihydrofolate reductase-like"/>
    <property type="match status" value="1"/>
</dbReference>
<name>R9TE93_9CAUD</name>
<dbReference type="GeneID" id="15926506"/>
<gene>
    <name evidence="7" type="primary">frd</name>
    <name evidence="7" type="ORF">VPFG_00053</name>
</gene>
<dbReference type="GO" id="GO:0046452">
    <property type="term" value="P:dihydrofolate metabolic process"/>
    <property type="evidence" value="ECO:0007669"/>
    <property type="project" value="TreeGrafter"/>
</dbReference>
<dbReference type="PANTHER" id="PTHR48069:SF3">
    <property type="entry name" value="DIHYDROFOLATE REDUCTASE"/>
    <property type="match status" value="1"/>
</dbReference>
<dbReference type="Pfam" id="PF00186">
    <property type="entry name" value="DHFR_1"/>
    <property type="match status" value="1"/>
</dbReference>
<accession>R9TE93</accession>
<dbReference type="CDD" id="cd00209">
    <property type="entry name" value="DHFR"/>
    <property type="match status" value="1"/>
</dbReference>
<keyword evidence="4" id="KW-0521">NADP</keyword>
<evidence type="ECO:0000313" key="8">
    <source>
        <dbReference type="Proteomes" id="UP000201461"/>
    </source>
</evidence>
<dbReference type="EMBL" id="HQ317393">
    <property type="protein sequence ID" value="AGN30056.2"/>
    <property type="molecule type" value="Genomic_DNA"/>
</dbReference>
<dbReference type="InterPro" id="IPR001796">
    <property type="entry name" value="DHFR_dom"/>
</dbReference>
<dbReference type="GO" id="GO:0004146">
    <property type="term" value="F:dihydrofolate reductase activity"/>
    <property type="evidence" value="ECO:0007669"/>
    <property type="project" value="UniProtKB-EC"/>
</dbReference>
<evidence type="ECO:0000313" key="7">
    <source>
        <dbReference type="EMBL" id="AGN30056.2"/>
    </source>
</evidence>
<reference evidence="7 8" key="1">
    <citation type="journal article" date="2014" name="Genome Biol. Evol.">
        <title>Composite Conserved Promoter-Terminator Motifs (PeSLs) that Mediate Modular Shuffling in the Diverse T4-Like Myoviruses.</title>
        <authorList>
            <person name="Comeau A.M."/>
            <person name="Arbiol C."/>
            <person name="Krisch H.M."/>
        </authorList>
    </citation>
    <scope>NUCLEOTIDE SEQUENCE [LARGE SCALE GENOMIC DNA]</scope>
</reference>
<evidence type="ECO:0000256" key="1">
    <source>
        <dbReference type="ARBA" id="ARBA00004903"/>
    </source>
</evidence>
<evidence type="ECO:0000256" key="3">
    <source>
        <dbReference type="ARBA" id="ARBA00022563"/>
    </source>
</evidence>
<comment type="pathway">
    <text evidence="1">Cofactor biosynthesis; tetrahydrofolate biosynthesis; 5,6,7,8-tetrahydrofolate from 7,8-dihydrofolate: step 1/1.</text>
</comment>
<dbReference type="Proteomes" id="UP000201461">
    <property type="component" value="Segment"/>
</dbReference>
<evidence type="ECO:0000256" key="5">
    <source>
        <dbReference type="ARBA" id="ARBA00023002"/>
    </source>
</evidence>
<dbReference type="EC" id="1.5.1.3" evidence="2"/>
<dbReference type="GO" id="GO:0006730">
    <property type="term" value="P:one-carbon metabolic process"/>
    <property type="evidence" value="ECO:0007669"/>
    <property type="project" value="UniProtKB-KW"/>
</dbReference>
<evidence type="ECO:0000259" key="6">
    <source>
        <dbReference type="PROSITE" id="PS51330"/>
    </source>
</evidence>
<organism evidence="7 8">
    <name type="scientific">Vibrio phage nt-1</name>
    <dbReference type="NCBI Taxonomy" id="115992"/>
    <lineage>
        <taxon>Viruses</taxon>
        <taxon>Duplodnaviria</taxon>
        <taxon>Heunggongvirae</taxon>
        <taxon>Uroviricota</taxon>
        <taxon>Caudoviricetes</taxon>
        <taxon>Pantevenvirales</taxon>
        <taxon>Straboviridae</taxon>
        <taxon>Mylasvirus</taxon>
        <taxon>Mylasvirus persius</taxon>
    </lineage>
</organism>
<dbReference type="InterPro" id="IPR012259">
    <property type="entry name" value="DHFR"/>
</dbReference>
<dbReference type="InterPro" id="IPR024072">
    <property type="entry name" value="DHFR-like_dom_sf"/>
</dbReference>
<dbReference type="PRINTS" id="PR00070">
    <property type="entry name" value="DHFR"/>
</dbReference>
<keyword evidence="3" id="KW-0554">One-carbon metabolism</keyword>
<dbReference type="KEGG" id="vg:15926506"/>
<dbReference type="GO" id="GO:0046654">
    <property type="term" value="P:tetrahydrofolate biosynthetic process"/>
    <property type="evidence" value="ECO:0007669"/>
    <property type="project" value="InterPro"/>
</dbReference>
<dbReference type="PROSITE" id="PS51330">
    <property type="entry name" value="DHFR_2"/>
    <property type="match status" value="1"/>
</dbReference>
<dbReference type="OrthoDB" id="9577at10239"/>
<keyword evidence="5" id="KW-0560">Oxidoreductase</keyword>
<protein>
    <recommendedName>
        <fullName evidence="2">dihydrofolate reductase</fullName>
        <ecNumber evidence="2">1.5.1.3</ecNumber>
    </recommendedName>
</protein>
<dbReference type="GO" id="GO:0050661">
    <property type="term" value="F:NADP binding"/>
    <property type="evidence" value="ECO:0007669"/>
    <property type="project" value="InterPro"/>
</dbReference>
<keyword evidence="8" id="KW-1185">Reference proteome</keyword>
<evidence type="ECO:0000256" key="2">
    <source>
        <dbReference type="ARBA" id="ARBA00012856"/>
    </source>
</evidence>
<dbReference type="PANTHER" id="PTHR48069">
    <property type="entry name" value="DIHYDROFOLATE REDUCTASE"/>
    <property type="match status" value="1"/>
</dbReference>
<dbReference type="Gene3D" id="3.40.430.10">
    <property type="entry name" value="Dihydrofolate Reductase, subunit A"/>
    <property type="match status" value="1"/>
</dbReference>
<proteinExistence type="predicted"/>
<dbReference type="RefSeq" id="YP_008125205.2">
    <property type="nucleotide sequence ID" value="NC_021529.2"/>
</dbReference>